<keyword evidence="3" id="KW-1185">Reference proteome</keyword>
<dbReference type="AlphaFoldDB" id="A0AAD3RSM4"/>
<feature type="domain" description="VOC" evidence="1">
    <location>
        <begin position="9"/>
        <end position="124"/>
    </location>
</feature>
<dbReference type="SUPFAM" id="SSF54593">
    <property type="entry name" value="Glyoxalase/Bleomycin resistance protein/Dihydroxybiphenyl dioxygenase"/>
    <property type="match status" value="2"/>
</dbReference>
<comment type="caution">
    <text evidence="2">The sequence shown here is derived from an EMBL/GenBank/DDBJ whole genome shotgun (WGS) entry which is preliminary data.</text>
</comment>
<dbReference type="InterPro" id="IPR029068">
    <property type="entry name" value="Glyas_Bleomycin-R_OHBP_Dase"/>
</dbReference>
<sequence length="267" mass="28772">MATSDAPIQVSRVALIVNDLDRVGDYYRSVIGLERISGSGKETVLGAAGLPLVELRQDRAARHRPREAGLFHTAFLLPDRAALGRWLRHVAELGIALDGASDHLVSEAIYLRDPEGNGIEIYADRPRDSWQHTGSGVQMDTIPLDLQGLLRAANGPWTGAPEGSVVGHVHLQVGDVAEAERFYMDQLGMDRMAHMPGASFFATGGYHHHLAGNIWHSRGAGLRSADSTGLAEVVLAADPDRLQALGAETFRDPWGTAIRIEPKGKAA</sequence>
<organism evidence="2 3">
    <name type="scientific">Paracoccus kondratievae</name>
    <dbReference type="NCBI Taxonomy" id="135740"/>
    <lineage>
        <taxon>Bacteria</taxon>
        <taxon>Pseudomonadati</taxon>
        <taxon>Pseudomonadota</taxon>
        <taxon>Alphaproteobacteria</taxon>
        <taxon>Rhodobacterales</taxon>
        <taxon>Paracoccaceae</taxon>
        <taxon>Paracoccus</taxon>
    </lineage>
</organism>
<evidence type="ECO:0000259" key="1">
    <source>
        <dbReference type="PROSITE" id="PS51819"/>
    </source>
</evidence>
<reference evidence="2" key="2">
    <citation type="submission" date="2023-01" db="EMBL/GenBank/DDBJ databases">
        <authorList>
            <person name="Sun Q."/>
            <person name="Evtushenko L."/>
        </authorList>
    </citation>
    <scope>NUCLEOTIDE SEQUENCE</scope>
    <source>
        <strain evidence="2">VKM B-2222</strain>
    </source>
</reference>
<dbReference type="InterPro" id="IPR037523">
    <property type="entry name" value="VOC_core"/>
</dbReference>
<accession>A0AAD3RSM4</accession>
<name>A0AAD3RSM4_9RHOB</name>
<dbReference type="Gene3D" id="3.10.180.10">
    <property type="entry name" value="2,3-Dihydroxybiphenyl 1,2-Dioxygenase, domain 1"/>
    <property type="match status" value="2"/>
</dbReference>
<dbReference type="Proteomes" id="UP001143349">
    <property type="component" value="Unassembled WGS sequence"/>
</dbReference>
<dbReference type="PANTHER" id="PTHR43279:SF1">
    <property type="entry name" value="CATECHOL-2,3-DIOXYGENASE"/>
    <property type="match status" value="1"/>
</dbReference>
<dbReference type="PANTHER" id="PTHR43279">
    <property type="entry name" value="CATECHOL-2,3-DIOXYGENASE"/>
    <property type="match status" value="1"/>
</dbReference>
<reference evidence="2" key="1">
    <citation type="journal article" date="2014" name="Int. J. Syst. Evol. Microbiol.">
        <title>Complete genome sequence of Corynebacterium casei LMG S-19264T (=DSM 44701T), isolated from a smear-ripened cheese.</title>
        <authorList>
            <consortium name="US DOE Joint Genome Institute (JGI-PGF)"/>
            <person name="Walter F."/>
            <person name="Albersmeier A."/>
            <person name="Kalinowski J."/>
            <person name="Ruckert C."/>
        </authorList>
    </citation>
    <scope>NUCLEOTIDE SEQUENCE</scope>
    <source>
        <strain evidence="2">VKM B-2222</strain>
    </source>
</reference>
<feature type="domain" description="VOC" evidence="1">
    <location>
        <begin position="165"/>
        <end position="267"/>
    </location>
</feature>
<evidence type="ECO:0000313" key="3">
    <source>
        <dbReference type="Proteomes" id="UP001143349"/>
    </source>
</evidence>
<dbReference type="RefSeq" id="WP_271179095.1">
    <property type="nucleotide sequence ID" value="NZ_BSFH01000008.1"/>
</dbReference>
<proteinExistence type="predicted"/>
<dbReference type="EMBL" id="BSFH01000008">
    <property type="protein sequence ID" value="GLK62926.1"/>
    <property type="molecule type" value="Genomic_DNA"/>
</dbReference>
<protein>
    <submittedName>
        <fullName evidence="2">Glyoxalase</fullName>
    </submittedName>
</protein>
<gene>
    <name evidence="2" type="ORF">GCM10017635_03950</name>
</gene>
<dbReference type="InterPro" id="IPR004360">
    <property type="entry name" value="Glyas_Fos-R_dOase_dom"/>
</dbReference>
<dbReference type="PROSITE" id="PS51819">
    <property type="entry name" value="VOC"/>
    <property type="match status" value="2"/>
</dbReference>
<evidence type="ECO:0000313" key="2">
    <source>
        <dbReference type="EMBL" id="GLK62926.1"/>
    </source>
</evidence>
<dbReference type="Pfam" id="PF00903">
    <property type="entry name" value="Glyoxalase"/>
    <property type="match status" value="2"/>
</dbReference>